<dbReference type="InterPro" id="IPR045864">
    <property type="entry name" value="aa-tRNA-synth_II/BPL/LPL"/>
</dbReference>
<dbReference type="Gene3D" id="3.30.930.10">
    <property type="entry name" value="Bira Bifunctional Protein, Domain 2"/>
    <property type="match status" value="1"/>
</dbReference>
<dbReference type="InterPro" id="IPR002319">
    <property type="entry name" value="Phenylalanyl-tRNA_Synthase"/>
</dbReference>
<dbReference type="PANTHER" id="PTHR11538">
    <property type="entry name" value="PHENYLALANYL-TRNA SYNTHETASE"/>
    <property type="match status" value="1"/>
</dbReference>
<accession>A0A2H0XEH0</accession>
<keyword evidence="3" id="KW-0547">Nucleotide-binding</keyword>
<reference evidence="10" key="1">
    <citation type="submission" date="2017-09" db="EMBL/GenBank/DDBJ databases">
        <title>Depth-based differentiation of microbial function through sediment-hosted aquifers and enrichment of novel symbionts in the deep terrestrial subsurface.</title>
        <authorList>
            <person name="Probst A.J."/>
            <person name="Ladd B."/>
            <person name="Jarett J.K."/>
            <person name="Geller-Mcgrath D.E."/>
            <person name="Sieber C.M.K."/>
            <person name="Emerson J.B."/>
            <person name="Anantharaman K."/>
            <person name="Thomas B.C."/>
            <person name="Malmstrom R."/>
            <person name="Stieglmeier M."/>
            <person name="Klingl A."/>
            <person name="Woyke T."/>
            <person name="Ryan C.M."/>
            <person name="Banfield J.F."/>
        </authorList>
    </citation>
    <scope>NUCLEOTIDE SEQUENCE [LARGE SCALE GENOMIC DNA]</scope>
</reference>
<proteinExistence type="predicted"/>
<dbReference type="SUPFAM" id="SSF46589">
    <property type="entry name" value="tRNA-binding arm"/>
    <property type="match status" value="1"/>
</dbReference>
<dbReference type="GO" id="GO:0006432">
    <property type="term" value="P:phenylalanyl-tRNA aminoacylation"/>
    <property type="evidence" value="ECO:0007669"/>
    <property type="project" value="InterPro"/>
</dbReference>
<evidence type="ECO:0000256" key="1">
    <source>
        <dbReference type="ARBA" id="ARBA00012814"/>
    </source>
</evidence>
<feature type="domain" description="Aminoacyl-transfer RNA synthetases class-II family profile" evidence="8">
    <location>
        <begin position="62"/>
        <end position="325"/>
    </location>
</feature>
<dbReference type="EC" id="6.1.1.20" evidence="1"/>
<dbReference type="InterPro" id="IPR010978">
    <property type="entry name" value="tRNA-bd_arm"/>
</dbReference>
<dbReference type="GO" id="GO:0004826">
    <property type="term" value="F:phenylalanine-tRNA ligase activity"/>
    <property type="evidence" value="ECO:0007669"/>
    <property type="project" value="UniProtKB-EC"/>
</dbReference>
<dbReference type="Proteomes" id="UP000230340">
    <property type="component" value="Unassembled WGS sequence"/>
</dbReference>
<dbReference type="PROSITE" id="PS50862">
    <property type="entry name" value="AA_TRNA_LIGASE_II"/>
    <property type="match status" value="1"/>
</dbReference>
<dbReference type="GO" id="GO:0005737">
    <property type="term" value="C:cytoplasm"/>
    <property type="evidence" value="ECO:0007669"/>
    <property type="project" value="InterPro"/>
</dbReference>
<dbReference type="CDD" id="cd00496">
    <property type="entry name" value="PheRS_alpha_core"/>
    <property type="match status" value="1"/>
</dbReference>
<keyword evidence="5" id="KW-0648">Protein biosynthesis</keyword>
<keyword evidence="6" id="KW-0030">Aminoacyl-tRNA synthetase</keyword>
<dbReference type="PANTHER" id="PTHR11538:SF41">
    <property type="entry name" value="PHENYLALANINE--TRNA LIGASE, MITOCHONDRIAL"/>
    <property type="match status" value="1"/>
</dbReference>
<dbReference type="EMBL" id="PEYT01000009">
    <property type="protein sequence ID" value="PIS23205.1"/>
    <property type="molecule type" value="Genomic_DNA"/>
</dbReference>
<dbReference type="GO" id="GO:0005524">
    <property type="term" value="F:ATP binding"/>
    <property type="evidence" value="ECO:0007669"/>
    <property type="project" value="UniProtKB-KW"/>
</dbReference>
<evidence type="ECO:0000256" key="2">
    <source>
        <dbReference type="ARBA" id="ARBA00022598"/>
    </source>
</evidence>
<evidence type="ECO:0000256" key="7">
    <source>
        <dbReference type="ARBA" id="ARBA00049255"/>
    </source>
</evidence>
<evidence type="ECO:0000256" key="4">
    <source>
        <dbReference type="ARBA" id="ARBA00022840"/>
    </source>
</evidence>
<dbReference type="GO" id="GO:0000049">
    <property type="term" value="F:tRNA binding"/>
    <property type="evidence" value="ECO:0007669"/>
    <property type="project" value="InterPro"/>
</dbReference>
<dbReference type="Pfam" id="PF01409">
    <property type="entry name" value="tRNA-synt_2d"/>
    <property type="match status" value="1"/>
</dbReference>
<evidence type="ECO:0000313" key="10">
    <source>
        <dbReference type="Proteomes" id="UP000230340"/>
    </source>
</evidence>
<evidence type="ECO:0000256" key="3">
    <source>
        <dbReference type="ARBA" id="ARBA00022741"/>
    </source>
</evidence>
<evidence type="ECO:0000256" key="5">
    <source>
        <dbReference type="ARBA" id="ARBA00022917"/>
    </source>
</evidence>
<dbReference type="SUPFAM" id="SSF55681">
    <property type="entry name" value="Class II aaRS and biotin synthetases"/>
    <property type="match status" value="1"/>
</dbReference>
<comment type="caution">
    <text evidence="9">The sequence shown here is derived from an EMBL/GenBank/DDBJ whole genome shotgun (WGS) entry which is preliminary data.</text>
</comment>
<organism evidence="9 10">
    <name type="scientific">candidate division WWE3 bacterium CG08_land_8_20_14_0_20_40_13</name>
    <dbReference type="NCBI Taxonomy" id="1975084"/>
    <lineage>
        <taxon>Bacteria</taxon>
        <taxon>Katanobacteria</taxon>
    </lineage>
</organism>
<keyword evidence="2 9" id="KW-0436">Ligase</keyword>
<evidence type="ECO:0000259" key="8">
    <source>
        <dbReference type="PROSITE" id="PS50862"/>
    </source>
</evidence>
<evidence type="ECO:0000313" key="9">
    <source>
        <dbReference type="EMBL" id="PIS23205.1"/>
    </source>
</evidence>
<dbReference type="InterPro" id="IPR004188">
    <property type="entry name" value="Phe-tRNA_ligase_II_N"/>
</dbReference>
<dbReference type="AlphaFoldDB" id="A0A2H0XEH0"/>
<keyword evidence="4" id="KW-0067">ATP-binding</keyword>
<protein>
    <recommendedName>
        <fullName evidence="1">phenylalanine--tRNA ligase</fullName>
        <ecNumber evidence="1">6.1.1.20</ecNumber>
    </recommendedName>
</protein>
<gene>
    <name evidence="9" type="ORF">COT49_01465</name>
</gene>
<sequence length="331" mass="37398">MAHDIAQLRDLLESQIKEVTTPESLQKIEAEFLGRTGHISNLISQIKNIAPENKRAYGENINQLKNYIRETLLAKGSTISSNNKTPLDLTIPGIRPQSGRLHPTTITINRLNYFFRYYGFSVTDGNEIVTNRINFELLNLPPDHPARDLQDSLYIEEPNILLRTHTSSVEVETMIKEKPPIRVVVPGRCFRNETANSTNGAVFYQYEGLYVDENVTMGNLKWILEKFAKFVYGDKIKTRFRAKYYPQVEPGAGFDVLCTFCGGEGCSVCKYRGYIELIGCGMVHPNALKKCGVDNLKYSGFAFGMGLDRIVMTTFNIPDIRVLYNGDLCLS</sequence>
<dbReference type="Pfam" id="PF02912">
    <property type="entry name" value="Phe_tRNA-synt_N"/>
    <property type="match status" value="1"/>
</dbReference>
<name>A0A2H0XEH0_UNCKA</name>
<evidence type="ECO:0000256" key="6">
    <source>
        <dbReference type="ARBA" id="ARBA00023146"/>
    </source>
</evidence>
<dbReference type="InterPro" id="IPR006195">
    <property type="entry name" value="aa-tRNA-synth_II"/>
</dbReference>
<comment type="catalytic activity">
    <reaction evidence="7">
        <text>tRNA(Phe) + L-phenylalanine + ATP = L-phenylalanyl-tRNA(Phe) + AMP + diphosphate + H(+)</text>
        <dbReference type="Rhea" id="RHEA:19413"/>
        <dbReference type="Rhea" id="RHEA-COMP:9668"/>
        <dbReference type="Rhea" id="RHEA-COMP:9699"/>
        <dbReference type="ChEBI" id="CHEBI:15378"/>
        <dbReference type="ChEBI" id="CHEBI:30616"/>
        <dbReference type="ChEBI" id="CHEBI:33019"/>
        <dbReference type="ChEBI" id="CHEBI:58095"/>
        <dbReference type="ChEBI" id="CHEBI:78442"/>
        <dbReference type="ChEBI" id="CHEBI:78531"/>
        <dbReference type="ChEBI" id="CHEBI:456215"/>
        <dbReference type="EC" id="6.1.1.20"/>
    </reaction>
</comment>